<reference evidence="9 10" key="1">
    <citation type="submission" date="2020-05" db="EMBL/GenBank/DDBJ databases">
        <title>Gimesia benthica sp. nov., a novel planctomycete isolated from a deep-sea water sample of the Northwest Indian Ocean.</title>
        <authorList>
            <person name="Wang J."/>
            <person name="Ruan C."/>
            <person name="Song L."/>
            <person name="Zhu Y."/>
            <person name="Li A."/>
            <person name="Zheng X."/>
            <person name="Wang L."/>
            <person name="Lu Z."/>
            <person name="Huang Y."/>
            <person name="Du W."/>
            <person name="Zhou Y."/>
            <person name="Huang L."/>
            <person name="Dai X."/>
        </authorList>
    </citation>
    <scope>NUCLEOTIDE SEQUENCE [LARGE SCALE GENOMIC DNA]</scope>
    <source>
        <strain evidence="9 10">YYQ-30</strain>
    </source>
</reference>
<feature type="domain" description="FAD-binding PCMH-type" evidence="8">
    <location>
        <begin position="35"/>
        <end position="213"/>
    </location>
</feature>
<comment type="cofactor">
    <cofactor evidence="1">
        <name>FAD</name>
        <dbReference type="ChEBI" id="CHEBI:57692"/>
    </cofactor>
</comment>
<comment type="similarity">
    <text evidence="2">Belongs to the FAD-binding oxidoreductase/transferase type 4 family.</text>
</comment>
<sequence>MCIETALDRLRNLLGSRFVTSDAVRSIHGRNETWYPETPPDGVAFPESTEDVAQILRICSEERCPVVPWGTGTSLEANALAVRGGISLDMGRMDRILAIHSEGLDAVVQPGVTREALNTHLRDSGLFFPVDPGANASLGGMAATRASGTTALRYGTMRENVLALEVVLADGRVIRTGSRARKSASGYDLTRLIVGSEGTLGVITELTLRLQGQPEAISAAICRFDSIRGAVDTVIQTIQMGVPMARMEFVDDRTVRGFNFHSGGSMPEAPHLFLEFHGSESAVAEQAATVAEIAADNGGAGFEWSTRTEDRAALWKMRHNVHYAYQTLRPGCMPMTTDICVPISRLAEAVLETRADLDASPITGAIVGHVGDGNFHTGLLIERGNAEELAIAKDLAGRMNARALRMGGTISGEHGIGLGKMDYMEAEHGPAWEVMAQLKRCLDPLNILNPGKVVRID</sequence>
<dbReference type="AlphaFoldDB" id="A0A849L170"/>
<dbReference type="EMBL" id="JABFBC010000001">
    <property type="protein sequence ID" value="NNU80022.1"/>
    <property type="molecule type" value="Genomic_DNA"/>
</dbReference>
<dbReference type="GO" id="GO:0008720">
    <property type="term" value="F:D-lactate dehydrogenase (NAD+) activity"/>
    <property type="evidence" value="ECO:0007669"/>
    <property type="project" value="TreeGrafter"/>
</dbReference>
<dbReference type="InterPro" id="IPR016169">
    <property type="entry name" value="FAD-bd_PCMH_sub2"/>
</dbReference>
<dbReference type="SUPFAM" id="SSF56176">
    <property type="entry name" value="FAD-binding/transporter-associated domain-like"/>
    <property type="match status" value="1"/>
</dbReference>
<evidence type="ECO:0000256" key="7">
    <source>
        <dbReference type="ARBA" id="ARBA00038897"/>
    </source>
</evidence>
<dbReference type="InterPro" id="IPR016171">
    <property type="entry name" value="Vanillyl_alc_oxidase_C-sub2"/>
</dbReference>
<dbReference type="EC" id="1.1.2.4" evidence="7"/>
<dbReference type="Proteomes" id="UP000572377">
    <property type="component" value="Unassembled WGS sequence"/>
</dbReference>
<accession>A0A849L170</accession>
<evidence type="ECO:0000256" key="4">
    <source>
        <dbReference type="ARBA" id="ARBA00022827"/>
    </source>
</evidence>
<evidence type="ECO:0000256" key="2">
    <source>
        <dbReference type="ARBA" id="ARBA00008000"/>
    </source>
</evidence>
<evidence type="ECO:0000256" key="5">
    <source>
        <dbReference type="ARBA" id="ARBA00022946"/>
    </source>
</evidence>
<evidence type="ECO:0000256" key="3">
    <source>
        <dbReference type="ARBA" id="ARBA00022630"/>
    </source>
</evidence>
<name>A0A849L170_9RHOB</name>
<dbReference type="RefSeq" id="WP_171323460.1">
    <property type="nucleotide sequence ID" value="NZ_JABFBC010000001.1"/>
</dbReference>
<evidence type="ECO:0000259" key="8">
    <source>
        <dbReference type="PROSITE" id="PS51387"/>
    </source>
</evidence>
<evidence type="ECO:0000313" key="9">
    <source>
        <dbReference type="EMBL" id="NNU80022.1"/>
    </source>
</evidence>
<dbReference type="GO" id="GO:0071949">
    <property type="term" value="F:FAD binding"/>
    <property type="evidence" value="ECO:0007669"/>
    <property type="project" value="InterPro"/>
</dbReference>
<dbReference type="Gene3D" id="3.30.70.2740">
    <property type="match status" value="1"/>
</dbReference>
<dbReference type="PANTHER" id="PTHR11748">
    <property type="entry name" value="D-LACTATE DEHYDROGENASE"/>
    <property type="match status" value="1"/>
</dbReference>
<keyword evidence="6" id="KW-0560">Oxidoreductase</keyword>
<dbReference type="InterPro" id="IPR016166">
    <property type="entry name" value="FAD-bd_PCMH"/>
</dbReference>
<dbReference type="FunFam" id="3.30.70.2740:FF:000001">
    <property type="entry name" value="D-lactate dehydrogenase mitochondrial"/>
    <property type="match status" value="1"/>
</dbReference>
<dbReference type="FunFam" id="1.10.45.10:FF:000001">
    <property type="entry name" value="D-lactate dehydrogenase mitochondrial"/>
    <property type="match status" value="1"/>
</dbReference>
<keyword evidence="3" id="KW-0285">Flavoprotein</keyword>
<dbReference type="FunFam" id="3.30.465.10:FF:000016">
    <property type="entry name" value="probable D-lactate dehydrogenase, mitochondrial"/>
    <property type="match status" value="1"/>
</dbReference>
<evidence type="ECO:0000256" key="1">
    <source>
        <dbReference type="ARBA" id="ARBA00001974"/>
    </source>
</evidence>
<comment type="caution">
    <text evidence="9">The sequence shown here is derived from an EMBL/GenBank/DDBJ whole genome shotgun (WGS) entry which is preliminary data.</text>
</comment>
<evidence type="ECO:0000313" key="10">
    <source>
        <dbReference type="Proteomes" id="UP000572377"/>
    </source>
</evidence>
<keyword evidence="5" id="KW-0809">Transit peptide</keyword>
<dbReference type="SUPFAM" id="SSF55103">
    <property type="entry name" value="FAD-linked oxidases, C-terminal domain"/>
    <property type="match status" value="1"/>
</dbReference>
<dbReference type="InterPro" id="IPR004113">
    <property type="entry name" value="FAD-bd_oxidored_4_C"/>
</dbReference>
<gene>
    <name evidence="9" type="ORF">HMH01_06170</name>
</gene>
<proteinExistence type="inferred from homology"/>
<dbReference type="Pfam" id="PF01565">
    <property type="entry name" value="FAD_binding_4"/>
    <property type="match status" value="1"/>
</dbReference>
<dbReference type="GO" id="GO:1903457">
    <property type="term" value="P:lactate catabolic process"/>
    <property type="evidence" value="ECO:0007669"/>
    <property type="project" value="TreeGrafter"/>
</dbReference>
<keyword evidence="10" id="KW-1185">Reference proteome</keyword>
<dbReference type="PROSITE" id="PS51387">
    <property type="entry name" value="FAD_PCMH"/>
    <property type="match status" value="1"/>
</dbReference>
<dbReference type="PANTHER" id="PTHR11748:SF111">
    <property type="entry name" value="D-LACTATE DEHYDROGENASE, MITOCHONDRIAL-RELATED"/>
    <property type="match status" value="1"/>
</dbReference>
<evidence type="ECO:0000256" key="6">
    <source>
        <dbReference type="ARBA" id="ARBA00023002"/>
    </source>
</evidence>
<dbReference type="Gene3D" id="3.30.465.10">
    <property type="match status" value="1"/>
</dbReference>
<protein>
    <recommendedName>
        <fullName evidence="7">D-lactate dehydrogenase (cytochrome)</fullName>
        <ecNumber evidence="7">1.1.2.4</ecNumber>
    </recommendedName>
</protein>
<dbReference type="InterPro" id="IPR016164">
    <property type="entry name" value="FAD-linked_Oxase-like_C"/>
</dbReference>
<dbReference type="Gene3D" id="1.10.45.10">
    <property type="entry name" value="Vanillyl-alcohol Oxidase, Chain A, domain 4"/>
    <property type="match status" value="1"/>
</dbReference>
<dbReference type="InterPro" id="IPR036318">
    <property type="entry name" value="FAD-bd_PCMH-like_sf"/>
</dbReference>
<dbReference type="Pfam" id="PF02913">
    <property type="entry name" value="FAD-oxidase_C"/>
    <property type="match status" value="1"/>
</dbReference>
<dbReference type="InterPro" id="IPR006094">
    <property type="entry name" value="Oxid_FAD_bind_N"/>
</dbReference>
<organism evidence="9 10">
    <name type="scientific">Halovulum dunhuangense</name>
    <dbReference type="NCBI Taxonomy" id="1505036"/>
    <lineage>
        <taxon>Bacteria</taxon>
        <taxon>Pseudomonadati</taxon>
        <taxon>Pseudomonadota</taxon>
        <taxon>Alphaproteobacteria</taxon>
        <taxon>Rhodobacterales</taxon>
        <taxon>Paracoccaceae</taxon>
        <taxon>Halovulum</taxon>
    </lineage>
</organism>
<dbReference type="GO" id="GO:0004458">
    <property type="term" value="F:D-lactate dehydrogenase (cytochrome) activity"/>
    <property type="evidence" value="ECO:0007669"/>
    <property type="project" value="UniProtKB-EC"/>
</dbReference>
<keyword evidence="4" id="KW-0274">FAD</keyword>